<evidence type="ECO:0000256" key="1">
    <source>
        <dbReference type="ARBA" id="ARBA00006987"/>
    </source>
</evidence>
<evidence type="ECO:0000313" key="3">
    <source>
        <dbReference type="Proteomes" id="UP000295096"/>
    </source>
</evidence>
<dbReference type="Gene3D" id="3.40.190.150">
    <property type="entry name" value="Bordetella uptake gene, domain 1"/>
    <property type="match status" value="1"/>
</dbReference>
<evidence type="ECO:0000313" key="2">
    <source>
        <dbReference type="EMBL" id="TDH64197.1"/>
    </source>
</evidence>
<protein>
    <submittedName>
        <fullName evidence="2">Tripartite tricarboxylate transporter substrate binding protein</fullName>
    </submittedName>
</protein>
<comment type="caution">
    <text evidence="2">The sequence shown here is derived from an EMBL/GenBank/DDBJ whole genome shotgun (WGS) entry which is preliminary data.</text>
</comment>
<dbReference type="Pfam" id="PF03401">
    <property type="entry name" value="TctC"/>
    <property type="match status" value="1"/>
</dbReference>
<dbReference type="RefSeq" id="WP_133286962.1">
    <property type="nucleotide sequence ID" value="NZ_SMSJ01000002.1"/>
</dbReference>
<reference evidence="2 3" key="1">
    <citation type="journal article" date="2016" name="J. Microbiol.">
        <title>Dankookia rubra gen. nov., sp. nov., an alphaproteobacterium isolated from sediment of a shallow stream.</title>
        <authorList>
            <person name="Kim W.H."/>
            <person name="Kim D.H."/>
            <person name="Kang K."/>
            <person name="Ahn T.Y."/>
        </authorList>
    </citation>
    <scope>NUCLEOTIDE SEQUENCE [LARGE SCALE GENOMIC DNA]</scope>
    <source>
        <strain evidence="2 3">JCM30602</strain>
    </source>
</reference>
<keyword evidence="3" id="KW-1185">Reference proteome</keyword>
<sequence length="330" mass="33846">MVQDSVTGRIGRRSIIAGAGLLVAPPVRAQGSWPDRPVTLVCCFPPGGSTDTSARLVAPGMAEILGKPVVVENRAGAGGNIGIGYVARAAADGYTLLCASSVFVVNASLYRNAPYDPYRDFAPVGTLGASPNLICVRADSGITSLAQLIALAKAQPDRFNYASPGIGTTPHLAGEVLKLRTGIQMQHIPFLGAGPAVQAILAGTVEVLVASQGGSVEAARASGQTLALAQTGAIRSPDLPDVPTLGELGIADAVSETFNALYAPAGTPAPVVERLATAVLAVLARPDVAQRYRVAGVPVVPEGADGLKARVAREVPLWREVIRQAKIAVE</sequence>
<dbReference type="EMBL" id="SMSJ01000002">
    <property type="protein sequence ID" value="TDH64197.1"/>
    <property type="molecule type" value="Genomic_DNA"/>
</dbReference>
<dbReference type="Proteomes" id="UP000295096">
    <property type="component" value="Unassembled WGS sequence"/>
</dbReference>
<dbReference type="OrthoDB" id="7251834at2"/>
<dbReference type="PANTHER" id="PTHR42928:SF5">
    <property type="entry name" value="BLR1237 PROTEIN"/>
    <property type="match status" value="1"/>
</dbReference>
<dbReference type="AlphaFoldDB" id="A0A4R5QN88"/>
<dbReference type="Gene3D" id="3.40.190.10">
    <property type="entry name" value="Periplasmic binding protein-like II"/>
    <property type="match status" value="1"/>
</dbReference>
<name>A0A4R5QN88_9PROT</name>
<organism evidence="2 3">
    <name type="scientific">Dankookia rubra</name>
    <dbReference type="NCBI Taxonomy" id="1442381"/>
    <lineage>
        <taxon>Bacteria</taxon>
        <taxon>Pseudomonadati</taxon>
        <taxon>Pseudomonadota</taxon>
        <taxon>Alphaproteobacteria</taxon>
        <taxon>Acetobacterales</taxon>
        <taxon>Roseomonadaceae</taxon>
        <taxon>Dankookia</taxon>
    </lineage>
</organism>
<dbReference type="PIRSF" id="PIRSF017082">
    <property type="entry name" value="YflP"/>
    <property type="match status" value="1"/>
</dbReference>
<gene>
    <name evidence="2" type="ORF">E2C06_02295</name>
</gene>
<proteinExistence type="inferred from homology"/>
<dbReference type="InterPro" id="IPR005064">
    <property type="entry name" value="BUG"/>
</dbReference>
<comment type="similarity">
    <text evidence="1">Belongs to the UPF0065 (bug) family.</text>
</comment>
<dbReference type="SUPFAM" id="SSF53850">
    <property type="entry name" value="Periplasmic binding protein-like II"/>
    <property type="match status" value="1"/>
</dbReference>
<dbReference type="PANTHER" id="PTHR42928">
    <property type="entry name" value="TRICARBOXYLATE-BINDING PROTEIN"/>
    <property type="match status" value="1"/>
</dbReference>
<dbReference type="InterPro" id="IPR042100">
    <property type="entry name" value="Bug_dom1"/>
</dbReference>
<accession>A0A4R5QN88</accession>